<feature type="transmembrane region" description="Helical" evidence="6">
    <location>
        <begin position="426"/>
        <end position="445"/>
    </location>
</feature>
<keyword evidence="3 6" id="KW-1133">Transmembrane helix</keyword>
<dbReference type="GO" id="GO:0016020">
    <property type="term" value="C:membrane"/>
    <property type="evidence" value="ECO:0007669"/>
    <property type="project" value="UniProtKB-SubCell"/>
</dbReference>
<keyword evidence="4 6" id="KW-0472">Membrane</keyword>
<dbReference type="Pfam" id="PF03151">
    <property type="entry name" value="TPT"/>
    <property type="match status" value="1"/>
</dbReference>
<feature type="domain" description="Sugar phosphate transporter" evidence="7">
    <location>
        <begin position="133"/>
        <end position="391"/>
    </location>
</feature>
<feature type="region of interest" description="Disordered" evidence="5">
    <location>
        <begin position="1"/>
        <end position="20"/>
    </location>
</feature>
<gene>
    <name evidence="8" type="ORF">KFE25_004624</name>
</gene>
<feature type="transmembrane region" description="Helical" evidence="6">
    <location>
        <begin position="147"/>
        <end position="169"/>
    </location>
</feature>
<evidence type="ECO:0000256" key="4">
    <source>
        <dbReference type="ARBA" id="ARBA00023136"/>
    </source>
</evidence>
<dbReference type="OrthoDB" id="6418713at2759"/>
<feature type="transmembrane region" description="Helical" evidence="6">
    <location>
        <begin position="301"/>
        <end position="321"/>
    </location>
</feature>
<feature type="transmembrane region" description="Helical" evidence="6">
    <location>
        <begin position="241"/>
        <end position="260"/>
    </location>
</feature>
<evidence type="ECO:0000259" key="7">
    <source>
        <dbReference type="Pfam" id="PF03151"/>
    </source>
</evidence>
<dbReference type="AlphaFoldDB" id="A0A8J5XA30"/>
<dbReference type="Proteomes" id="UP000751190">
    <property type="component" value="Unassembled WGS sequence"/>
</dbReference>
<feature type="transmembrane region" description="Helical" evidence="6">
    <location>
        <begin position="114"/>
        <end position="135"/>
    </location>
</feature>
<evidence type="ECO:0000313" key="9">
    <source>
        <dbReference type="Proteomes" id="UP000751190"/>
    </source>
</evidence>
<evidence type="ECO:0000256" key="3">
    <source>
        <dbReference type="ARBA" id="ARBA00022989"/>
    </source>
</evidence>
<dbReference type="EMBL" id="JAGTXO010000019">
    <property type="protein sequence ID" value="KAG8462648.1"/>
    <property type="molecule type" value="Genomic_DNA"/>
</dbReference>
<dbReference type="InterPro" id="IPR050186">
    <property type="entry name" value="TPT_transporter"/>
</dbReference>
<sequence>MDERVACTTATASPPLSRTSAEPHLVTEIMPLRADVADAREKVPLVMRSGNGGGHGERGGREKADGIWDTDDELDVPQTVYGAWRQRAGDAELVWEDRCAAVLPQWCAWARVRYVVEVVAVTAVYMSVGPALILINRHILATIDFKFPITVSAFGQIASWLFTVCAFKLARTHELSNAGVITWRFYLTNMAIVGAASAGALAFGQGVYLYLSVAFIQILKSVTPVITLVLLVAFQIERPTAVVWSCVLMISAGAAIASLGELAFSAWGVFLMLCACLCEGIRLVLTQKLLVNLKFSAMEGLYYNAPITACWMVFAACFLEIPTMLSLHRAAANAAAHAAAAAAPTAGAAAGARALLAAASAPVSPFKLLERHAWTFALASVLGVLVNISTMLMIKYTGSVSLKLLATARNAGLVLYAVLLGGEATTVTQVVGYAICVTFFIVYVLHKASHGAT</sequence>
<evidence type="ECO:0000256" key="1">
    <source>
        <dbReference type="ARBA" id="ARBA00004141"/>
    </source>
</evidence>
<evidence type="ECO:0000256" key="2">
    <source>
        <dbReference type="ARBA" id="ARBA00022692"/>
    </source>
</evidence>
<evidence type="ECO:0000256" key="6">
    <source>
        <dbReference type="SAM" id="Phobius"/>
    </source>
</evidence>
<feature type="transmembrane region" description="Helical" evidence="6">
    <location>
        <begin position="373"/>
        <end position="394"/>
    </location>
</feature>
<feature type="region of interest" description="Disordered" evidence="5">
    <location>
        <begin position="46"/>
        <end position="68"/>
    </location>
</feature>
<feature type="compositionally biased region" description="Basic and acidic residues" evidence="5">
    <location>
        <begin position="55"/>
        <end position="66"/>
    </location>
</feature>
<dbReference type="InterPro" id="IPR004853">
    <property type="entry name" value="Sugar_P_trans_dom"/>
</dbReference>
<protein>
    <recommendedName>
        <fullName evidence="7">Sugar phosphate transporter domain-containing protein</fullName>
    </recommendedName>
</protein>
<keyword evidence="9" id="KW-1185">Reference proteome</keyword>
<reference evidence="8" key="1">
    <citation type="submission" date="2021-05" db="EMBL/GenBank/DDBJ databases">
        <title>The genome of the haptophyte Pavlova lutheri (Diacronema luteri, Pavlovales) - a model for lipid biosynthesis in eukaryotic algae.</title>
        <authorList>
            <person name="Hulatt C.J."/>
            <person name="Posewitz M.C."/>
        </authorList>
    </citation>
    <scope>NUCLEOTIDE SEQUENCE</scope>
    <source>
        <strain evidence="8">NIVA-4/92</strain>
    </source>
</reference>
<proteinExistence type="predicted"/>
<organism evidence="8 9">
    <name type="scientific">Diacronema lutheri</name>
    <name type="common">Unicellular marine alga</name>
    <name type="synonym">Monochrysis lutheri</name>
    <dbReference type="NCBI Taxonomy" id="2081491"/>
    <lineage>
        <taxon>Eukaryota</taxon>
        <taxon>Haptista</taxon>
        <taxon>Haptophyta</taxon>
        <taxon>Pavlovophyceae</taxon>
        <taxon>Pavlovales</taxon>
        <taxon>Pavlovaceae</taxon>
        <taxon>Diacronema</taxon>
    </lineage>
</organism>
<feature type="compositionally biased region" description="Polar residues" evidence="5">
    <location>
        <begin position="8"/>
        <end position="20"/>
    </location>
</feature>
<feature type="transmembrane region" description="Helical" evidence="6">
    <location>
        <begin position="266"/>
        <end position="285"/>
    </location>
</feature>
<comment type="caution">
    <text evidence="8">The sequence shown here is derived from an EMBL/GenBank/DDBJ whole genome shotgun (WGS) entry which is preliminary data.</text>
</comment>
<feature type="transmembrane region" description="Helical" evidence="6">
    <location>
        <begin position="181"/>
        <end position="203"/>
    </location>
</feature>
<feature type="transmembrane region" description="Helical" evidence="6">
    <location>
        <begin position="209"/>
        <end position="234"/>
    </location>
</feature>
<dbReference type="OMA" id="VVMIQVM"/>
<dbReference type="PANTHER" id="PTHR11132">
    <property type="entry name" value="SOLUTE CARRIER FAMILY 35"/>
    <property type="match status" value="1"/>
</dbReference>
<accession>A0A8J5XA30</accession>
<comment type="subcellular location">
    <subcellularLocation>
        <location evidence="1">Membrane</location>
        <topology evidence="1">Multi-pass membrane protein</topology>
    </subcellularLocation>
</comment>
<name>A0A8J5XA30_DIALT</name>
<evidence type="ECO:0000256" key="5">
    <source>
        <dbReference type="SAM" id="MobiDB-lite"/>
    </source>
</evidence>
<keyword evidence="2 6" id="KW-0812">Transmembrane</keyword>
<evidence type="ECO:0000313" key="8">
    <source>
        <dbReference type="EMBL" id="KAG8462648.1"/>
    </source>
</evidence>